<keyword evidence="4" id="KW-0808">Transferase</keyword>
<evidence type="ECO:0000313" key="11">
    <source>
        <dbReference type="EMBL" id="MFD2637861.1"/>
    </source>
</evidence>
<keyword evidence="9" id="KW-1133">Transmembrane helix</keyword>
<name>A0ABW5Q7P1_9BACI</name>
<dbReference type="Proteomes" id="UP001597452">
    <property type="component" value="Unassembled WGS sequence"/>
</dbReference>
<evidence type="ECO:0000256" key="9">
    <source>
        <dbReference type="SAM" id="Phobius"/>
    </source>
</evidence>
<dbReference type="PANTHER" id="PTHR24421:SF10">
    <property type="entry name" value="NITRATE_NITRITE SENSOR PROTEIN NARQ"/>
    <property type="match status" value="1"/>
</dbReference>
<keyword evidence="9" id="KW-0812">Transmembrane</keyword>
<keyword evidence="3" id="KW-0597">Phosphoprotein</keyword>
<evidence type="ECO:0000256" key="7">
    <source>
        <dbReference type="ARBA" id="ARBA00022840"/>
    </source>
</evidence>
<evidence type="ECO:0000256" key="6">
    <source>
        <dbReference type="ARBA" id="ARBA00022777"/>
    </source>
</evidence>
<evidence type="ECO:0000256" key="1">
    <source>
        <dbReference type="ARBA" id="ARBA00000085"/>
    </source>
</evidence>
<dbReference type="RefSeq" id="WP_377327377.1">
    <property type="nucleotide sequence ID" value="NZ_JBHUMZ010000011.1"/>
</dbReference>
<gene>
    <name evidence="11" type="ORF">ACFSW4_03090</name>
</gene>
<evidence type="ECO:0000256" key="4">
    <source>
        <dbReference type="ARBA" id="ARBA00022679"/>
    </source>
</evidence>
<feature type="transmembrane region" description="Helical" evidence="9">
    <location>
        <begin position="53"/>
        <end position="72"/>
    </location>
</feature>
<keyword evidence="8" id="KW-0902">Two-component regulatory system</keyword>
<evidence type="ECO:0000256" key="5">
    <source>
        <dbReference type="ARBA" id="ARBA00022741"/>
    </source>
</evidence>
<accession>A0ABW5Q7P1</accession>
<keyword evidence="12" id="KW-1185">Reference proteome</keyword>
<reference evidence="12" key="1">
    <citation type="journal article" date="2019" name="Int. J. Syst. Evol. Microbiol.">
        <title>The Global Catalogue of Microorganisms (GCM) 10K type strain sequencing project: providing services to taxonomists for standard genome sequencing and annotation.</title>
        <authorList>
            <consortium name="The Broad Institute Genomics Platform"/>
            <consortium name="The Broad Institute Genome Sequencing Center for Infectious Disease"/>
            <person name="Wu L."/>
            <person name="Ma J."/>
        </authorList>
    </citation>
    <scope>NUCLEOTIDE SEQUENCE [LARGE SCALE GENOMIC DNA]</scope>
    <source>
        <strain evidence="12">TISTR 1571</strain>
    </source>
</reference>
<dbReference type="InterPro" id="IPR050482">
    <property type="entry name" value="Sensor_HK_TwoCompSys"/>
</dbReference>
<dbReference type="InterPro" id="IPR011712">
    <property type="entry name" value="Sig_transdc_His_kin_sub3_dim/P"/>
</dbReference>
<feature type="transmembrane region" description="Helical" evidence="9">
    <location>
        <begin position="29"/>
        <end position="47"/>
    </location>
</feature>
<dbReference type="EC" id="2.7.13.3" evidence="2"/>
<organism evidence="11 12">
    <name type="scientific">Piscibacillus salipiscarius</name>
    <dbReference type="NCBI Taxonomy" id="299480"/>
    <lineage>
        <taxon>Bacteria</taxon>
        <taxon>Bacillati</taxon>
        <taxon>Bacillota</taxon>
        <taxon>Bacilli</taxon>
        <taxon>Bacillales</taxon>
        <taxon>Bacillaceae</taxon>
        <taxon>Piscibacillus</taxon>
    </lineage>
</organism>
<dbReference type="PANTHER" id="PTHR24421">
    <property type="entry name" value="NITRATE/NITRITE SENSOR PROTEIN NARX-RELATED"/>
    <property type="match status" value="1"/>
</dbReference>
<keyword evidence="7" id="KW-0067">ATP-binding</keyword>
<evidence type="ECO:0000256" key="2">
    <source>
        <dbReference type="ARBA" id="ARBA00012438"/>
    </source>
</evidence>
<comment type="caution">
    <text evidence="11">The sequence shown here is derived from an EMBL/GenBank/DDBJ whole genome shotgun (WGS) entry which is preliminary data.</text>
</comment>
<dbReference type="Gene3D" id="3.30.565.10">
    <property type="entry name" value="Histidine kinase-like ATPase, C-terminal domain"/>
    <property type="match status" value="1"/>
</dbReference>
<feature type="domain" description="Signal transduction histidine kinase subgroup 3 dimerisation and phosphoacceptor" evidence="10">
    <location>
        <begin position="173"/>
        <end position="234"/>
    </location>
</feature>
<keyword evidence="9" id="KW-0472">Membrane</keyword>
<dbReference type="GO" id="GO:0016301">
    <property type="term" value="F:kinase activity"/>
    <property type="evidence" value="ECO:0007669"/>
    <property type="project" value="UniProtKB-KW"/>
</dbReference>
<dbReference type="Pfam" id="PF07730">
    <property type="entry name" value="HisKA_3"/>
    <property type="match status" value="1"/>
</dbReference>
<evidence type="ECO:0000256" key="8">
    <source>
        <dbReference type="ARBA" id="ARBA00023012"/>
    </source>
</evidence>
<evidence type="ECO:0000259" key="10">
    <source>
        <dbReference type="Pfam" id="PF07730"/>
    </source>
</evidence>
<sequence>MEKHLLWIWIGILLVVWGFSLGDLSQIRAFQYFGSACFFAVIFLLPALKYHKYITITGIVTASVITTLVFWQEVSALQILTFTYLLGETVYRLEGWAVYIAGSLIAVNIILLSPISVTFSIIYAVFALVVSFSSYQKLTQLNDADSRYQALLHEYRKIKLKSATDEKLARQEERTQIGREIHDRVGHKLTNLLMQLEVTRMESVGDTKTKINELKMLAKDSLEETRSAVKAMDHEDVGGLTAIVRLIRKLEAENYIRIHFSAKHKAFSSDLTVDQAVVVYRAIQEALTNVMKHSAQREVSILFESPGESVFRFEVSNPVKEHEDFQEGFGLKSMRERLSSLGGELDVRIYQNRFLLRGTIPLKEKGSE</sequence>
<dbReference type="CDD" id="cd16917">
    <property type="entry name" value="HATPase_UhpB-NarQ-NarX-like"/>
    <property type="match status" value="1"/>
</dbReference>
<keyword evidence="5" id="KW-0547">Nucleotide-binding</keyword>
<evidence type="ECO:0000256" key="3">
    <source>
        <dbReference type="ARBA" id="ARBA00022553"/>
    </source>
</evidence>
<feature type="transmembrane region" description="Helical" evidence="9">
    <location>
        <begin position="93"/>
        <end position="111"/>
    </location>
</feature>
<dbReference type="Gene3D" id="1.20.5.1930">
    <property type="match status" value="1"/>
</dbReference>
<protein>
    <recommendedName>
        <fullName evidence="2">histidine kinase</fullName>
        <ecNumber evidence="2">2.7.13.3</ecNumber>
    </recommendedName>
</protein>
<dbReference type="EMBL" id="JBHUMZ010000011">
    <property type="protein sequence ID" value="MFD2637861.1"/>
    <property type="molecule type" value="Genomic_DNA"/>
</dbReference>
<keyword evidence="6 11" id="KW-0418">Kinase</keyword>
<proteinExistence type="predicted"/>
<feature type="transmembrane region" description="Helical" evidence="9">
    <location>
        <begin position="6"/>
        <end position="22"/>
    </location>
</feature>
<evidence type="ECO:0000313" key="12">
    <source>
        <dbReference type="Proteomes" id="UP001597452"/>
    </source>
</evidence>
<dbReference type="InterPro" id="IPR036890">
    <property type="entry name" value="HATPase_C_sf"/>
</dbReference>
<comment type="catalytic activity">
    <reaction evidence="1">
        <text>ATP + protein L-histidine = ADP + protein N-phospho-L-histidine.</text>
        <dbReference type="EC" id="2.7.13.3"/>
    </reaction>
</comment>